<reference evidence="1 2" key="1">
    <citation type="journal article" date="2020" name="Mol. Biol. Evol.">
        <title>Distinct Expression and Methylation Patterns for Genes with Different Fates following a Single Whole-Genome Duplication in Flowering Plants.</title>
        <authorList>
            <person name="Shi T."/>
            <person name="Rahmani R.S."/>
            <person name="Gugger P.F."/>
            <person name="Wang M."/>
            <person name="Li H."/>
            <person name="Zhang Y."/>
            <person name="Li Z."/>
            <person name="Wang Q."/>
            <person name="Van de Peer Y."/>
            <person name="Marchal K."/>
            <person name="Chen J."/>
        </authorList>
    </citation>
    <scope>NUCLEOTIDE SEQUENCE [LARGE SCALE GENOMIC DNA]</scope>
    <source>
        <tissue evidence="1">Leaf</tissue>
    </source>
</reference>
<comment type="caution">
    <text evidence="1">The sequence shown here is derived from an EMBL/GenBank/DDBJ whole genome shotgun (WGS) entry which is preliminary data.</text>
</comment>
<dbReference type="Proteomes" id="UP000607653">
    <property type="component" value="Unassembled WGS sequence"/>
</dbReference>
<protein>
    <submittedName>
        <fullName evidence="1">Uncharacterized protein</fullName>
    </submittedName>
</protein>
<keyword evidence="2" id="KW-1185">Reference proteome</keyword>
<sequence>MEILLVCNPFGSSVSCLVGKKFKYVLTEISKISSIGEMSRR</sequence>
<accession>A0A822YY00</accession>
<evidence type="ECO:0000313" key="1">
    <source>
        <dbReference type="EMBL" id="DAD37380.1"/>
    </source>
</evidence>
<gene>
    <name evidence="1" type="ORF">HUJ06_008021</name>
</gene>
<evidence type="ECO:0000313" key="2">
    <source>
        <dbReference type="Proteomes" id="UP000607653"/>
    </source>
</evidence>
<proteinExistence type="predicted"/>
<dbReference type="AlphaFoldDB" id="A0A822YY00"/>
<dbReference type="EMBL" id="DUZY01000004">
    <property type="protein sequence ID" value="DAD37380.1"/>
    <property type="molecule type" value="Genomic_DNA"/>
</dbReference>
<name>A0A822YY00_NELNU</name>
<organism evidence="1 2">
    <name type="scientific">Nelumbo nucifera</name>
    <name type="common">Sacred lotus</name>
    <dbReference type="NCBI Taxonomy" id="4432"/>
    <lineage>
        <taxon>Eukaryota</taxon>
        <taxon>Viridiplantae</taxon>
        <taxon>Streptophyta</taxon>
        <taxon>Embryophyta</taxon>
        <taxon>Tracheophyta</taxon>
        <taxon>Spermatophyta</taxon>
        <taxon>Magnoliopsida</taxon>
        <taxon>Proteales</taxon>
        <taxon>Nelumbonaceae</taxon>
        <taxon>Nelumbo</taxon>
    </lineage>
</organism>